<evidence type="ECO:0000313" key="1">
    <source>
        <dbReference type="EMBL" id="VEL27222.1"/>
    </source>
</evidence>
<accession>A0A3S5AM53</accession>
<dbReference type="Proteomes" id="UP000784294">
    <property type="component" value="Unassembled WGS sequence"/>
</dbReference>
<name>A0A3S5AM53_9PLAT</name>
<reference evidence="1" key="1">
    <citation type="submission" date="2018-11" db="EMBL/GenBank/DDBJ databases">
        <authorList>
            <consortium name="Pathogen Informatics"/>
        </authorList>
    </citation>
    <scope>NUCLEOTIDE SEQUENCE</scope>
</reference>
<gene>
    <name evidence="1" type="ORF">PXEA_LOCUS20662</name>
</gene>
<dbReference type="EMBL" id="CAAALY010085720">
    <property type="protein sequence ID" value="VEL27222.1"/>
    <property type="molecule type" value="Genomic_DNA"/>
</dbReference>
<organism evidence="1 2">
    <name type="scientific">Protopolystoma xenopodis</name>
    <dbReference type="NCBI Taxonomy" id="117903"/>
    <lineage>
        <taxon>Eukaryota</taxon>
        <taxon>Metazoa</taxon>
        <taxon>Spiralia</taxon>
        <taxon>Lophotrochozoa</taxon>
        <taxon>Platyhelminthes</taxon>
        <taxon>Monogenea</taxon>
        <taxon>Polyopisthocotylea</taxon>
        <taxon>Polystomatidea</taxon>
        <taxon>Polystomatidae</taxon>
        <taxon>Protopolystoma</taxon>
    </lineage>
</organism>
<sequence>MIMSPRIASSRYVEVVQSENSVRKLTDISDGARATEAGDTADMDVTNSNLTHNALHVPSSLHSWSTQNVQELGSYAGPSGFNHLRLRGRRGDSSMVKDNNNNIQGYRKKRHGHLSGRYTDFSTAAPVSVTMAERSDTNGIQYHTQSSQMAMPQVSHVGAELSLKLDQFPCCCDICHITANYADEKSATI</sequence>
<protein>
    <submittedName>
        <fullName evidence="1">Uncharacterized protein</fullName>
    </submittedName>
</protein>
<evidence type="ECO:0000313" key="2">
    <source>
        <dbReference type="Proteomes" id="UP000784294"/>
    </source>
</evidence>
<comment type="caution">
    <text evidence="1">The sequence shown here is derived from an EMBL/GenBank/DDBJ whole genome shotgun (WGS) entry which is preliminary data.</text>
</comment>
<keyword evidence="2" id="KW-1185">Reference proteome</keyword>
<proteinExistence type="predicted"/>
<dbReference type="AlphaFoldDB" id="A0A3S5AM53"/>